<proteinExistence type="inferred from homology"/>
<feature type="domain" description="Pectinesterase catalytic" evidence="6">
    <location>
        <begin position="17"/>
        <end position="254"/>
    </location>
</feature>
<keyword evidence="4" id="KW-0378">Hydrolase</keyword>
<evidence type="ECO:0000313" key="7">
    <source>
        <dbReference type="EMBL" id="KAK6915679.1"/>
    </source>
</evidence>
<gene>
    <name evidence="7" type="ORF">RJ641_020796</name>
</gene>
<comment type="caution">
    <text evidence="7">The sequence shown here is derived from an EMBL/GenBank/DDBJ whole genome shotgun (WGS) entry which is preliminary data.</text>
</comment>
<evidence type="ECO:0000256" key="5">
    <source>
        <dbReference type="ARBA" id="ARBA00023085"/>
    </source>
</evidence>
<dbReference type="PANTHER" id="PTHR31321">
    <property type="entry name" value="ACYL-COA THIOESTER HYDROLASE YBHC-RELATED"/>
    <property type="match status" value="1"/>
</dbReference>
<evidence type="ECO:0000256" key="2">
    <source>
        <dbReference type="ARBA" id="ARBA00008891"/>
    </source>
</evidence>
<dbReference type="GO" id="GO:0030599">
    <property type="term" value="F:pectinesterase activity"/>
    <property type="evidence" value="ECO:0007669"/>
    <property type="project" value="UniProtKB-EC"/>
</dbReference>
<keyword evidence="8" id="KW-1185">Reference proteome</keyword>
<accession>A0AAN8UMS5</accession>
<dbReference type="SUPFAM" id="SSF51126">
    <property type="entry name" value="Pectin lyase-like"/>
    <property type="match status" value="1"/>
</dbReference>
<evidence type="ECO:0000259" key="6">
    <source>
        <dbReference type="Pfam" id="PF01095"/>
    </source>
</evidence>
<comment type="similarity">
    <text evidence="2">Belongs to the pectinesterase family.</text>
</comment>
<protein>
    <recommendedName>
        <fullName evidence="3">pectinesterase</fullName>
        <ecNumber evidence="3">3.1.1.11</ecNumber>
    </recommendedName>
</protein>
<dbReference type="GO" id="GO:0045490">
    <property type="term" value="P:pectin catabolic process"/>
    <property type="evidence" value="ECO:0007669"/>
    <property type="project" value="TreeGrafter"/>
</dbReference>
<keyword evidence="5" id="KW-0063">Aspartyl esterase</keyword>
<dbReference type="PANTHER" id="PTHR31321:SF85">
    <property type="entry name" value="PECTINESTERASE CATALYTIC DOMAIN-CONTAINING PROTEIN"/>
    <property type="match status" value="1"/>
</dbReference>
<dbReference type="InterPro" id="IPR000070">
    <property type="entry name" value="Pectinesterase_cat"/>
</dbReference>
<comment type="pathway">
    <text evidence="1">Glycan metabolism; pectin degradation; 2-dehydro-3-deoxy-D-gluconate from pectin: step 1/5.</text>
</comment>
<dbReference type="AlphaFoldDB" id="A0AAN8UMS5"/>
<dbReference type="EMBL" id="JBAMMX010000025">
    <property type="protein sequence ID" value="KAK6915679.1"/>
    <property type="molecule type" value="Genomic_DNA"/>
</dbReference>
<dbReference type="Pfam" id="PF01095">
    <property type="entry name" value="Pectinesterase"/>
    <property type="match status" value="1"/>
</dbReference>
<evidence type="ECO:0000256" key="4">
    <source>
        <dbReference type="ARBA" id="ARBA00022801"/>
    </source>
</evidence>
<dbReference type="EC" id="3.1.1.11" evidence="3"/>
<name>A0AAN8UMS5_9MAGN</name>
<dbReference type="Proteomes" id="UP001370490">
    <property type="component" value="Unassembled WGS sequence"/>
</dbReference>
<dbReference type="InterPro" id="IPR012334">
    <property type="entry name" value="Pectin_lyas_fold"/>
</dbReference>
<evidence type="ECO:0000256" key="3">
    <source>
        <dbReference type="ARBA" id="ARBA00013229"/>
    </source>
</evidence>
<organism evidence="7 8">
    <name type="scientific">Dillenia turbinata</name>
    <dbReference type="NCBI Taxonomy" id="194707"/>
    <lineage>
        <taxon>Eukaryota</taxon>
        <taxon>Viridiplantae</taxon>
        <taxon>Streptophyta</taxon>
        <taxon>Embryophyta</taxon>
        <taxon>Tracheophyta</taxon>
        <taxon>Spermatophyta</taxon>
        <taxon>Magnoliopsida</taxon>
        <taxon>eudicotyledons</taxon>
        <taxon>Gunneridae</taxon>
        <taxon>Pentapetalae</taxon>
        <taxon>Dilleniales</taxon>
        <taxon>Dilleniaceae</taxon>
        <taxon>Dillenia</taxon>
    </lineage>
</organism>
<evidence type="ECO:0000313" key="8">
    <source>
        <dbReference type="Proteomes" id="UP001370490"/>
    </source>
</evidence>
<dbReference type="Gene3D" id="2.160.20.10">
    <property type="entry name" value="Single-stranded right-handed beta-helix, Pectin lyase-like"/>
    <property type="match status" value="1"/>
</dbReference>
<evidence type="ECO:0000256" key="1">
    <source>
        <dbReference type="ARBA" id="ARBA00005184"/>
    </source>
</evidence>
<dbReference type="InterPro" id="IPR011050">
    <property type="entry name" value="Pectin_lyase_fold/virulence"/>
</dbReference>
<sequence>MHLCFGASKAAKIQHTITVDQSGKGNFTKVQKAIDSIPSRNKQWVRVKLAPGIYNEKILISADKPYILLEGDSRLSTIIQYGDYGNSSTSSTIIILTGNFAARKITFKNTYLQPKVDQPGITWAPAATVKGDKISFLDCGFIGLQDTLTDSEGRHFFRQCFIEGAVDFIWGLAQSVYEECTININLLHRTRPGFITAQGRQNEKDPSGFVFKDCVVRGNGQAYLGRAYREYSRVLFYRSNLSKAVVPLGWDSWNFAGHE</sequence>
<reference evidence="7 8" key="1">
    <citation type="submission" date="2023-12" db="EMBL/GenBank/DDBJ databases">
        <title>A high-quality genome assembly for Dillenia turbinata (Dilleniales).</title>
        <authorList>
            <person name="Chanderbali A."/>
        </authorList>
    </citation>
    <scope>NUCLEOTIDE SEQUENCE [LARGE SCALE GENOMIC DNA]</scope>
    <source>
        <strain evidence="7">LSX21</strain>
        <tissue evidence="7">Leaf</tissue>
    </source>
</reference>
<dbReference type="GO" id="GO:0042545">
    <property type="term" value="P:cell wall modification"/>
    <property type="evidence" value="ECO:0007669"/>
    <property type="project" value="InterPro"/>
</dbReference>